<dbReference type="EMBL" id="CAKMMW010000004">
    <property type="protein sequence ID" value="CAH1201942.1"/>
    <property type="molecule type" value="Genomic_DNA"/>
</dbReference>
<accession>A0ABM9C295</accession>
<evidence type="ECO:0000313" key="2">
    <source>
        <dbReference type="Proteomes" id="UP000838821"/>
    </source>
</evidence>
<dbReference type="Gene3D" id="1.10.150.20">
    <property type="entry name" value="5' to 3' exonuclease, C-terminal subdomain"/>
    <property type="match status" value="1"/>
</dbReference>
<name>A0ABM9C295_9BACL</name>
<organism evidence="1 2">
    <name type="scientific">Paenibacillus allorhizoplanae</name>
    <dbReference type="NCBI Taxonomy" id="2905648"/>
    <lineage>
        <taxon>Bacteria</taxon>
        <taxon>Bacillati</taxon>
        <taxon>Bacillota</taxon>
        <taxon>Bacilli</taxon>
        <taxon>Bacillales</taxon>
        <taxon>Paenibacillaceae</taxon>
        <taxon>Paenibacillus</taxon>
    </lineage>
</organism>
<evidence type="ECO:0000313" key="1">
    <source>
        <dbReference type="EMBL" id="CAH1201942.1"/>
    </source>
</evidence>
<gene>
    <name evidence="1" type="ORF">PAECIP111891_01862</name>
</gene>
<reference evidence="1" key="1">
    <citation type="submission" date="2022-01" db="EMBL/GenBank/DDBJ databases">
        <authorList>
            <person name="Criscuolo A."/>
        </authorList>
    </citation>
    <scope>NUCLEOTIDE SEQUENCE</scope>
    <source>
        <strain evidence="1">CIP111891</strain>
    </source>
</reference>
<proteinExistence type="predicted"/>
<comment type="caution">
    <text evidence="1">The sequence shown here is derived from an EMBL/GenBank/DDBJ whole genome shotgun (WGS) entry which is preliminary data.</text>
</comment>
<dbReference type="SUPFAM" id="SSF47789">
    <property type="entry name" value="C-terminal domain of RNA polymerase alpha subunit"/>
    <property type="match status" value="1"/>
</dbReference>
<evidence type="ECO:0008006" key="3">
    <source>
        <dbReference type="Google" id="ProtNLM"/>
    </source>
</evidence>
<keyword evidence="2" id="KW-1185">Reference proteome</keyword>
<sequence>MMSTNKQEEDQLVLPRGVAAPARRALAGAGITKLHDFTQITETELMKLHGMGPKARDLIRVELAAKGLSFKPGS</sequence>
<protein>
    <recommendedName>
        <fullName evidence="3">DNA-binding protein</fullName>
    </recommendedName>
</protein>
<dbReference type="Proteomes" id="UP000838821">
    <property type="component" value="Unassembled WGS sequence"/>
</dbReference>